<feature type="domain" description="Helicase C-terminal" evidence="1">
    <location>
        <begin position="817"/>
        <end position="968"/>
    </location>
</feature>
<comment type="caution">
    <text evidence="2">The sequence shown here is derived from an EMBL/GenBank/DDBJ whole genome shotgun (WGS) entry which is preliminary data.</text>
</comment>
<dbReference type="RefSeq" id="WP_146786351.1">
    <property type="nucleotide sequence ID" value="NZ_VOLT01000004.1"/>
</dbReference>
<sequence length="1119" mass="127058">MSEELLRVQRKKLIDWTKEQLVGTHIHDGESLFGEKPLDRFFTGFLFPIGGEIVETESSDDYDGDEENTNTQQVKEKKRYLPPSSAGFSFFITGDSIHLRIHHNAVNFSLQNKKDKQNQKFTKEKDHKWLCRTLFDDDGQEIAFYSPTEISDTYLDSKTTFDGLAKIDALWRKYKNGFIVTITLTNTQSLTSSKEQSARDKLDEENALSLFQVKFRCIIQKGNIERYPSQDRILLNEEEKELELRYKDSLIYGVGHGVSVDWGVNSQDKMELWSDFLPSVEVPQVTADTASGDSKVLEFEFLSRCEIDSSVISELNDFIDNYENWIIEQQTKVLLEEKDDQATAQNIVNKMCIAKERMKKSIKLLEQDENAKAAFSIMNQAMLLQMISNDKNSGKFNEDKVYQWRPFQIAFVLMVLESSIDENSEYREEVDLIWFPTGGGKTEAYLGVMAFLFIYRRLIYPASYGGTVAIMRYTLRLLTTQQFLRACKVISALEIIRQKNKDKLGNSPISVGLWLGGASSPNTIYQAKECIEKQDYSKFVLSSCPWCGDKFSHENYKIVAEDFHFTCTNKKCDLGKTDNNVLPYNVVDESLYNNPPSLLIATVDKFARLAWEERTASFFGKNGNRPPELIIQDELHLISSALGSVVGMYEAGIDALFIAKGVHAKYIASTATIKSAAKQVKNLFARDMQLFPPSGLRFDDSYFAKTVSVKEKSGRLYIGYLAPKLSKNSCMEPLAGTLLAAPTTLFNDDSFEQYLDSWWTQIIYHGSLKGVNNSHTVFQGGAKAHLISLTKECLIRELEEESPNWYKNSNHVAPAIRFDNLLVKNKAEIDNVLMQNQVPPELQEIFRKYLPIREITLGSLTSKRTADETAQIFEALSKSKSDEEHLDVALATNMISVGLDVSRLALMIINGQPLTTAEYIQASSRVGRSEIPGIVFVNYYKTQARSLSHYENFRAYHDSFYRFVEPSSLTPFTYQVCSRALHAALIIALRYSDVGLLENNKAGELDPDARDIKKIISIFKGRIKRAIQQKNKATTEEVNKINQVNGHIDSLIDSWYNEIKFNENSTLVYNSKDRGTNNLICNFGEEGGNTIPWGTLQSMRNVENIALTKLIKGVKQKNA</sequence>
<dbReference type="SUPFAM" id="SSF52540">
    <property type="entry name" value="P-loop containing nucleoside triphosphate hydrolases"/>
    <property type="match status" value="2"/>
</dbReference>
<evidence type="ECO:0000313" key="3">
    <source>
        <dbReference type="Proteomes" id="UP000321822"/>
    </source>
</evidence>
<keyword evidence="3" id="KW-1185">Reference proteome</keyword>
<organism evidence="2 3">
    <name type="scientific">Colwellia demingiae</name>
    <dbReference type="NCBI Taxonomy" id="89401"/>
    <lineage>
        <taxon>Bacteria</taxon>
        <taxon>Pseudomonadati</taxon>
        <taxon>Pseudomonadota</taxon>
        <taxon>Gammaproteobacteria</taxon>
        <taxon>Alteromonadales</taxon>
        <taxon>Colwelliaceae</taxon>
        <taxon>Colwellia</taxon>
    </lineage>
</organism>
<keyword evidence="2" id="KW-0547">Nucleotide-binding</keyword>
<dbReference type="PROSITE" id="PS51194">
    <property type="entry name" value="HELICASE_CTER"/>
    <property type="match status" value="1"/>
</dbReference>
<keyword evidence="2" id="KW-0378">Hydrolase</keyword>
<keyword evidence="2" id="KW-0347">Helicase</keyword>
<dbReference type="InterPro" id="IPR001650">
    <property type="entry name" value="Helicase_C-like"/>
</dbReference>
<dbReference type="SMART" id="SM00490">
    <property type="entry name" value="HELICc"/>
    <property type="match status" value="1"/>
</dbReference>
<dbReference type="Proteomes" id="UP000321822">
    <property type="component" value="Unassembled WGS sequence"/>
</dbReference>
<name>A0A5C6QIG9_9GAMM</name>
<dbReference type="Gene3D" id="3.40.50.300">
    <property type="entry name" value="P-loop containing nucleotide triphosphate hydrolases"/>
    <property type="match status" value="1"/>
</dbReference>
<protein>
    <submittedName>
        <fullName evidence="2">Helicase</fullName>
    </submittedName>
</protein>
<evidence type="ECO:0000313" key="2">
    <source>
        <dbReference type="EMBL" id="TWX68533.1"/>
    </source>
</evidence>
<dbReference type="AlphaFoldDB" id="A0A5C6QIG9"/>
<dbReference type="OrthoDB" id="713315at2"/>
<proteinExistence type="predicted"/>
<accession>A0A5C6QIG9</accession>
<gene>
    <name evidence="2" type="ORF">ESZ36_08545</name>
</gene>
<evidence type="ECO:0000259" key="1">
    <source>
        <dbReference type="PROSITE" id="PS51194"/>
    </source>
</evidence>
<dbReference type="CDD" id="cd18785">
    <property type="entry name" value="SF2_C"/>
    <property type="match status" value="1"/>
</dbReference>
<keyword evidence="2" id="KW-0067">ATP-binding</keyword>
<reference evidence="2 3" key="1">
    <citation type="submission" date="2019-07" db="EMBL/GenBank/DDBJ databases">
        <title>Genomes of sea-ice associated Colwellia species.</title>
        <authorList>
            <person name="Bowman J.P."/>
        </authorList>
    </citation>
    <scope>NUCLEOTIDE SEQUENCE [LARGE SCALE GENOMIC DNA]</scope>
    <source>
        <strain evidence="2 3">ACAM 459</strain>
    </source>
</reference>
<dbReference type="Pfam" id="PF00271">
    <property type="entry name" value="Helicase_C"/>
    <property type="match status" value="1"/>
</dbReference>
<dbReference type="GO" id="GO:0004386">
    <property type="term" value="F:helicase activity"/>
    <property type="evidence" value="ECO:0007669"/>
    <property type="project" value="UniProtKB-KW"/>
</dbReference>
<dbReference type="EMBL" id="VOLT01000004">
    <property type="protein sequence ID" value="TWX68533.1"/>
    <property type="molecule type" value="Genomic_DNA"/>
</dbReference>
<dbReference type="InterPro" id="IPR027417">
    <property type="entry name" value="P-loop_NTPase"/>
</dbReference>